<protein>
    <submittedName>
        <fullName evidence="1">Uncharacterized protein</fullName>
    </submittedName>
</protein>
<dbReference type="OrthoDB" id="3268696at2759"/>
<dbReference type="EMBL" id="NHYE01004095">
    <property type="protein sequence ID" value="PPQ86352.1"/>
    <property type="molecule type" value="Genomic_DNA"/>
</dbReference>
<name>A0A409X6G7_9AGAR</name>
<reference evidence="1 2" key="1">
    <citation type="journal article" date="2018" name="Evol. Lett.">
        <title>Horizontal gene cluster transfer increased hallucinogenic mushroom diversity.</title>
        <authorList>
            <person name="Reynolds H.T."/>
            <person name="Vijayakumar V."/>
            <person name="Gluck-Thaler E."/>
            <person name="Korotkin H.B."/>
            <person name="Matheny P.B."/>
            <person name="Slot J.C."/>
        </authorList>
    </citation>
    <scope>NUCLEOTIDE SEQUENCE [LARGE SCALE GENOMIC DNA]</scope>
    <source>
        <strain evidence="1 2">SRW20</strain>
    </source>
</reference>
<keyword evidence="2" id="KW-1185">Reference proteome</keyword>
<accession>A0A409X6G7</accession>
<dbReference type="Proteomes" id="UP000284706">
    <property type="component" value="Unassembled WGS sequence"/>
</dbReference>
<feature type="non-terminal residue" evidence="1">
    <location>
        <position position="425"/>
    </location>
</feature>
<evidence type="ECO:0000313" key="1">
    <source>
        <dbReference type="EMBL" id="PPQ86352.1"/>
    </source>
</evidence>
<comment type="caution">
    <text evidence="1">The sequence shown here is derived from an EMBL/GenBank/DDBJ whole genome shotgun (WGS) entry which is preliminary data.</text>
</comment>
<gene>
    <name evidence="1" type="ORF">CVT26_006147</name>
</gene>
<dbReference type="AlphaFoldDB" id="A0A409X6G7"/>
<sequence length="425" mass="48733">MSEAKLLPVIYRHANYHAKSGLITSPRSAVIPDLTKEDLFDYGRPRKLSDQDIWLAFYPRYRDKEGFSFARLDVPNSDLTVRVGEDREIPGRYRLSWDIANKWYNLETALMKIATHLLWGHPDKSKFPEFNFPRVPSKYGYMDLHKTKSQAYSAARRSRDAFPFLIALVSFAFALWLTRYEHDCLDEAVQYLLDHGVPGAFLDLLKSSVACDFSPGVRAGGFIDPYFTKWTRFFHRFTRANVPIWFLWGTDVNEHRIKPLSDPAMCYFYPPNDILFAAIKRSKSQFDALPLPVPFKPASPASTAVDAGYDSDDDMMDYSGAGYEAADEGRSEVVNSGGSVGEAQVSQPAEKVPELSLAEVEARRKLVEKDSLQCSGETHQAMFLRLMEEQHRYLQRESPIQKRSRLDKIKSNKTWFTNNSKVYTW</sequence>
<dbReference type="InParanoid" id="A0A409X6G7"/>
<proteinExistence type="predicted"/>
<organism evidence="1 2">
    <name type="scientific">Gymnopilus dilepis</name>
    <dbReference type="NCBI Taxonomy" id="231916"/>
    <lineage>
        <taxon>Eukaryota</taxon>
        <taxon>Fungi</taxon>
        <taxon>Dikarya</taxon>
        <taxon>Basidiomycota</taxon>
        <taxon>Agaricomycotina</taxon>
        <taxon>Agaricomycetes</taxon>
        <taxon>Agaricomycetidae</taxon>
        <taxon>Agaricales</taxon>
        <taxon>Agaricineae</taxon>
        <taxon>Hymenogastraceae</taxon>
        <taxon>Gymnopilus</taxon>
    </lineage>
</organism>
<evidence type="ECO:0000313" key="2">
    <source>
        <dbReference type="Proteomes" id="UP000284706"/>
    </source>
</evidence>